<protein>
    <submittedName>
        <fullName evidence="3">Uncharacterized protein</fullName>
    </submittedName>
</protein>
<dbReference type="EMBL" id="JAJIRN010000009">
    <property type="protein sequence ID" value="MCV2370522.1"/>
    <property type="molecule type" value="Genomic_DNA"/>
</dbReference>
<evidence type="ECO:0000313" key="4">
    <source>
        <dbReference type="Proteomes" id="UP001209701"/>
    </source>
</evidence>
<evidence type="ECO:0000259" key="1">
    <source>
        <dbReference type="Pfam" id="PF05838"/>
    </source>
</evidence>
<dbReference type="InterPro" id="IPR008565">
    <property type="entry name" value="TtsA-like_GH18_dom"/>
</dbReference>
<dbReference type="Pfam" id="PF05838">
    <property type="entry name" value="Glyco_hydro_108"/>
    <property type="match status" value="1"/>
</dbReference>
<dbReference type="CDD" id="cd13926">
    <property type="entry name" value="N-acetylmuramidase_GH108"/>
    <property type="match status" value="1"/>
</dbReference>
<sequence>MSFANSLPFVLRWEGGFVDHPADPGGATNRGVTQKVYDTWCAKNGRPQHSVRELTEAEMSSIYEHNYWHAARCSEVQDKLDLALFDTAVNMGVGRAVGFLQESVGCQVDGGFGGATLAAVQCCDPAQALQKFCTVRESYYRRLVEVKPDMNVFLRGWLNRLNALRGTVGLAGYSSSVTRGGPSGEIIQRLPDLGEDPAFDV</sequence>
<dbReference type="RefSeq" id="WP_263573102.1">
    <property type="nucleotide sequence ID" value="NZ_JAJIRN010000009.1"/>
</dbReference>
<dbReference type="SUPFAM" id="SSF53955">
    <property type="entry name" value="Lysozyme-like"/>
    <property type="match status" value="1"/>
</dbReference>
<gene>
    <name evidence="3" type="ORF">LNV07_20765</name>
</gene>
<dbReference type="InterPro" id="IPR023346">
    <property type="entry name" value="Lysozyme-like_dom_sf"/>
</dbReference>
<proteinExistence type="predicted"/>
<dbReference type="Gene3D" id="1.20.141.10">
    <property type="entry name" value="Chitosanase, subunit A, domain 1"/>
    <property type="match status" value="1"/>
</dbReference>
<reference evidence="3 4" key="1">
    <citation type="submission" date="2021-11" db="EMBL/GenBank/DDBJ databases">
        <authorList>
            <person name="Liang Q."/>
            <person name="Mou H."/>
            <person name="Liu Z."/>
        </authorList>
    </citation>
    <scope>NUCLEOTIDE SEQUENCE [LARGE SCALE GENOMIC DNA]</scope>
    <source>
        <strain evidence="3 4">CHU3</strain>
    </source>
</reference>
<comment type="caution">
    <text evidence="3">The sequence shown here is derived from an EMBL/GenBank/DDBJ whole genome shotgun (WGS) entry which is preliminary data.</text>
</comment>
<accession>A0ABT2YKD7</accession>
<name>A0ABT2YKD7_9BURK</name>
<dbReference type="Pfam" id="PF09374">
    <property type="entry name" value="PG_binding_3"/>
    <property type="match status" value="1"/>
</dbReference>
<evidence type="ECO:0000259" key="2">
    <source>
        <dbReference type="Pfam" id="PF09374"/>
    </source>
</evidence>
<feature type="domain" description="TtsA-like Glycoside hydrolase family 108" evidence="1">
    <location>
        <begin position="8"/>
        <end position="92"/>
    </location>
</feature>
<evidence type="ECO:0000313" key="3">
    <source>
        <dbReference type="EMBL" id="MCV2370522.1"/>
    </source>
</evidence>
<dbReference type="InterPro" id="IPR018537">
    <property type="entry name" value="Peptidoglycan-bd_3"/>
</dbReference>
<organism evidence="3 4">
    <name type="scientific">Roseateles oligotrophus</name>
    <dbReference type="NCBI Taxonomy" id="1769250"/>
    <lineage>
        <taxon>Bacteria</taxon>
        <taxon>Pseudomonadati</taxon>
        <taxon>Pseudomonadota</taxon>
        <taxon>Betaproteobacteria</taxon>
        <taxon>Burkholderiales</taxon>
        <taxon>Sphaerotilaceae</taxon>
        <taxon>Roseateles</taxon>
    </lineage>
</organism>
<dbReference type="Proteomes" id="UP001209701">
    <property type="component" value="Unassembled WGS sequence"/>
</dbReference>
<keyword evidence="4" id="KW-1185">Reference proteome</keyword>
<feature type="domain" description="Peptidoglycan binding" evidence="2">
    <location>
        <begin position="96"/>
        <end position="161"/>
    </location>
</feature>